<evidence type="ECO:0000313" key="3">
    <source>
        <dbReference type="EMBL" id="KAK0177058.1"/>
    </source>
</evidence>
<evidence type="ECO:0000313" key="4">
    <source>
        <dbReference type="Proteomes" id="UP001168990"/>
    </source>
</evidence>
<sequence>MLQQHSCNLPATFPQHSKRCREADIGTLRECCRNVAATFPAMFNVADLGFQRNVPNYQCTCVARCSNKCKHIYASLRYMKNCRSVLKRSFKQQWGKPSVLQLSKSIHSKGKHCGSLFPQKINIDEEEGVHDFLIDDFRNINCAAREVPHFESRDRE</sequence>
<dbReference type="AlphaFoldDB" id="A0AA39FWP4"/>
<comment type="caution">
    <text evidence="3">The sequence shown here is derived from an EMBL/GenBank/DDBJ whole genome shotgun (WGS) entry which is preliminary data.</text>
</comment>
<dbReference type="InterPro" id="IPR007527">
    <property type="entry name" value="Znf_SWIM"/>
</dbReference>
<accession>A0AA39FWP4</accession>
<evidence type="ECO:0000256" key="1">
    <source>
        <dbReference type="PROSITE-ProRule" id="PRU00325"/>
    </source>
</evidence>
<protein>
    <recommendedName>
        <fullName evidence="2">SWIM-type domain-containing protein</fullName>
    </recommendedName>
</protein>
<keyword evidence="4" id="KW-1185">Reference proteome</keyword>
<keyword evidence="1" id="KW-0863">Zinc-finger</keyword>
<evidence type="ECO:0000259" key="2">
    <source>
        <dbReference type="PROSITE" id="PS50966"/>
    </source>
</evidence>
<feature type="domain" description="SWIM-type" evidence="2">
    <location>
        <begin position="50"/>
        <end position="80"/>
    </location>
</feature>
<name>A0AA39FWP4_9HYME</name>
<dbReference type="PROSITE" id="PS50966">
    <property type="entry name" value="ZF_SWIM"/>
    <property type="match status" value="1"/>
</dbReference>
<dbReference type="GO" id="GO:0008270">
    <property type="term" value="F:zinc ion binding"/>
    <property type="evidence" value="ECO:0007669"/>
    <property type="project" value="UniProtKB-KW"/>
</dbReference>
<keyword evidence="1" id="KW-0479">Metal-binding</keyword>
<dbReference type="EMBL" id="JAQQBS010000001">
    <property type="protein sequence ID" value="KAK0177058.1"/>
    <property type="molecule type" value="Genomic_DNA"/>
</dbReference>
<reference evidence="3" key="2">
    <citation type="submission" date="2023-03" db="EMBL/GenBank/DDBJ databases">
        <authorList>
            <person name="Inwood S.N."/>
            <person name="Skelly J.G."/>
            <person name="Guhlin J."/>
            <person name="Harrop T.W.R."/>
            <person name="Goldson S.G."/>
            <person name="Dearden P.K."/>
        </authorList>
    </citation>
    <scope>NUCLEOTIDE SEQUENCE</scope>
    <source>
        <strain evidence="3">Irish</strain>
        <tissue evidence="3">Whole body</tissue>
    </source>
</reference>
<organism evidence="3 4">
    <name type="scientific">Microctonus aethiopoides</name>
    <dbReference type="NCBI Taxonomy" id="144406"/>
    <lineage>
        <taxon>Eukaryota</taxon>
        <taxon>Metazoa</taxon>
        <taxon>Ecdysozoa</taxon>
        <taxon>Arthropoda</taxon>
        <taxon>Hexapoda</taxon>
        <taxon>Insecta</taxon>
        <taxon>Pterygota</taxon>
        <taxon>Neoptera</taxon>
        <taxon>Endopterygota</taxon>
        <taxon>Hymenoptera</taxon>
        <taxon>Apocrita</taxon>
        <taxon>Ichneumonoidea</taxon>
        <taxon>Braconidae</taxon>
        <taxon>Euphorinae</taxon>
        <taxon>Microctonus</taxon>
    </lineage>
</organism>
<proteinExistence type="predicted"/>
<gene>
    <name evidence="3" type="ORF">PV328_001140</name>
</gene>
<dbReference type="Proteomes" id="UP001168990">
    <property type="component" value="Unassembled WGS sequence"/>
</dbReference>
<reference evidence="3" key="1">
    <citation type="journal article" date="2023" name="bioRxiv">
        <title>Scaffold-level genome assemblies of two parasitoid biocontrol wasps reveal the parthenogenesis mechanism and an associated novel virus.</title>
        <authorList>
            <person name="Inwood S."/>
            <person name="Skelly J."/>
            <person name="Guhlin J."/>
            <person name="Harrop T."/>
            <person name="Goldson S."/>
            <person name="Dearden P."/>
        </authorList>
    </citation>
    <scope>NUCLEOTIDE SEQUENCE</scope>
    <source>
        <strain evidence="3">Irish</strain>
        <tissue evidence="3">Whole body</tissue>
    </source>
</reference>
<keyword evidence="1" id="KW-0862">Zinc</keyword>